<sequence>MVTETRYLTVAETAKLVRLELAKHFPSQKFSVRSRSYSGGASIDISWTDGVRTAEVEPIAKGFEGASFDGMNDLKSYTDCWLLPDGSAQLAKRPESYGGSIPGYESSSPHPDAELVQFGANFVFCNRHVSDWDIKEAEALTLIRQRCHCEGEQPNDRFGGDWVTNLSRRVVWDKGETESMQAAFERVVLHQVDHYQECLEAGVMPGNLEK</sequence>
<evidence type="ECO:0000259" key="1">
    <source>
        <dbReference type="Pfam" id="PF18847"/>
    </source>
</evidence>
<name>A0A0F9DZY8_9ZZZZ</name>
<protein>
    <recommendedName>
        <fullName evidence="1">Large polyvalent protein associated domain-containing protein</fullName>
    </recommendedName>
</protein>
<dbReference type="AlphaFoldDB" id="A0A0F9DZY8"/>
<organism evidence="2">
    <name type="scientific">marine sediment metagenome</name>
    <dbReference type="NCBI Taxonomy" id="412755"/>
    <lineage>
        <taxon>unclassified sequences</taxon>
        <taxon>metagenomes</taxon>
        <taxon>ecological metagenomes</taxon>
    </lineage>
</organism>
<comment type="caution">
    <text evidence="2">The sequence shown here is derived from an EMBL/GenBank/DDBJ whole genome shotgun (WGS) entry which is preliminary data.</text>
</comment>
<evidence type="ECO:0000313" key="2">
    <source>
        <dbReference type="EMBL" id="KKL17438.1"/>
    </source>
</evidence>
<dbReference type="EMBL" id="LAZR01039258">
    <property type="protein sequence ID" value="KKL17438.1"/>
    <property type="molecule type" value="Genomic_DNA"/>
</dbReference>
<proteinExistence type="predicted"/>
<dbReference type="InterPro" id="IPR041311">
    <property type="entry name" value="LPD29"/>
</dbReference>
<feature type="domain" description="Large polyvalent protein associated" evidence="1">
    <location>
        <begin position="10"/>
        <end position="81"/>
    </location>
</feature>
<reference evidence="2" key="1">
    <citation type="journal article" date="2015" name="Nature">
        <title>Complex archaea that bridge the gap between prokaryotes and eukaryotes.</title>
        <authorList>
            <person name="Spang A."/>
            <person name="Saw J.H."/>
            <person name="Jorgensen S.L."/>
            <person name="Zaremba-Niedzwiedzka K."/>
            <person name="Martijn J."/>
            <person name="Lind A.E."/>
            <person name="van Eijk R."/>
            <person name="Schleper C."/>
            <person name="Guy L."/>
            <person name="Ettema T.J."/>
        </authorList>
    </citation>
    <scope>NUCLEOTIDE SEQUENCE</scope>
</reference>
<dbReference type="Pfam" id="PF18847">
    <property type="entry name" value="LPD29"/>
    <property type="match status" value="1"/>
</dbReference>
<gene>
    <name evidence="2" type="ORF">LCGC14_2485540</name>
</gene>
<accession>A0A0F9DZY8</accession>